<gene>
    <name evidence="2" type="ORF">TWF730_004344</name>
</gene>
<feature type="region of interest" description="Disordered" evidence="1">
    <location>
        <begin position="1"/>
        <end position="117"/>
    </location>
</feature>
<feature type="compositionally biased region" description="Polar residues" evidence="1">
    <location>
        <begin position="91"/>
        <end position="107"/>
    </location>
</feature>
<feature type="compositionally biased region" description="Low complexity" evidence="1">
    <location>
        <begin position="79"/>
        <end position="90"/>
    </location>
</feature>
<feature type="compositionally biased region" description="Low complexity" evidence="1">
    <location>
        <begin position="32"/>
        <end position="59"/>
    </location>
</feature>
<feature type="compositionally biased region" description="Polar residues" evidence="1">
    <location>
        <begin position="17"/>
        <end position="26"/>
    </location>
</feature>
<feature type="compositionally biased region" description="Polar residues" evidence="1">
    <location>
        <begin position="1"/>
        <end position="11"/>
    </location>
</feature>
<evidence type="ECO:0000313" key="2">
    <source>
        <dbReference type="EMBL" id="KAK6332685.1"/>
    </source>
</evidence>
<protein>
    <submittedName>
        <fullName evidence="2">Uncharacterized protein</fullName>
    </submittedName>
</protein>
<comment type="caution">
    <text evidence="2">The sequence shown here is derived from an EMBL/GenBank/DDBJ whole genome shotgun (WGS) entry which is preliminary data.</text>
</comment>
<dbReference type="AlphaFoldDB" id="A0AAV9TZY4"/>
<proteinExistence type="predicted"/>
<name>A0AAV9TZY4_9PEZI</name>
<accession>A0AAV9TZY4</accession>
<dbReference type="EMBL" id="JAVHNS010000017">
    <property type="protein sequence ID" value="KAK6332685.1"/>
    <property type="molecule type" value="Genomic_DNA"/>
</dbReference>
<sequence>MISSNPTSTETLPMATTDASLGSTLASEIPATASSNELSTSSEASLILASSETSATASSNDVSTAASSNDVSTTATPNGVSSESVTTSSGRLSTALSSEQFTASSSEEPTDLPSETSSAFSSAVSAITSDGPVVAISSVETSTAPAAGISTSVPISEPQASIPSSQVSDATSLTERPVITSSTTIASTSGETPVTVSLSGDPTAVAPTELSVATSSESSISVSFSEDLLTTASTEALSTVISSESSTTTLAESSFLTLASASFFTSQTSLPAPPSVISTVVNPSSTLTLSTGSSLSSTPQSSSVLSTEAPSELPNTLFTSISSNEIASSSITTESFSATTPVAVSSTNNPTASLTSQSDLTASTSIAPLSTDVSIASLPTSQTQQTGSPSIISLITISESTRSGAATLLGSTRATETLLITTSNSGIAPTTLSTSQADSANTSIIRTTTPSTVGVSPTNTDACALANLLTPEDLERCGETAPDMVPRSLLGCITETGVSEECFESCTKDLNDLAISEECLQTGGSIEEPKIKCAQRDLSCGSQLLFETCVALNGKAPCKPSSLKDLAGIGDLSDYIEECVAADAVSADIKTCVKHVQLGINVGWGPGCGNNQLGKTISDIDLTCGIGFCLSELIEEATEGSRPIADIPVLRT</sequence>
<feature type="compositionally biased region" description="Low complexity" evidence="1">
    <location>
        <begin position="288"/>
        <end position="307"/>
    </location>
</feature>
<keyword evidence="3" id="KW-1185">Reference proteome</keyword>
<feature type="region of interest" description="Disordered" evidence="1">
    <location>
        <begin position="288"/>
        <end position="309"/>
    </location>
</feature>
<evidence type="ECO:0000256" key="1">
    <source>
        <dbReference type="SAM" id="MobiDB-lite"/>
    </source>
</evidence>
<dbReference type="Proteomes" id="UP001373714">
    <property type="component" value="Unassembled WGS sequence"/>
</dbReference>
<reference evidence="2 3" key="1">
    <citation type="submission" date="2019-10" db="EMBL/GenBank/DDBJ databases">
        <authorList>
            <person name="Palmer J.M."/>
        </authorList>
    </citation>
    <scope>NUCLEOTIDE SEQUENCE [LARGE SCALE GENOMIC DNA]</scope>
    <source>
        <strain evidence="2 3">TWF730</strain>
    </source>
</reference>
<feature type="compositionally biased region" description="Polar residues" evidence="1">
    <location>
        <begin position="60"/>
        <end position="78"/>
    </location>
</feature>
<evidence type="ECO:0000313" key="3">
    <source>
        <dbReference type="Proteomes" id="UP001373714"/>
    </source>
</evidence>
<organism evidence="2 3">
    <name type="scientific">Orbilia blumenaviensis</name>
    <dbReference type="NCBI Taxonomy" id="1796055"/>
    <lineage>
        <taxon>Eukaryota</taxon>
        <taxon>Fungi</taxon>
        <taxon>Dikarya</taxon>
        <taxon>Ascomycota</taxon>
        <taxon>Pezizomycotina</taxon>
        <taxon>Orbiliomycetes</taxon>
        <taxon>Orbiliales</taxon>
        <taxon>Orbiliaceae</taxon>
        <taxon>Orbilia</taxon>
    </lineage>
</organism>